<dbReference type="AlphaFoldDB" id="A0A2S8IGY3"/>
<dbReference type="EMBL" id="PUIO01000093">
    <property type="protein sequence ID" value="PQP14028.1"/>
    <property type="molecule type" value="Genomic_DNA"/>
</dbReference>
<sequence>MPYGIAAGQGKQEPFSGAPTVWLPFAAMTNFLAPLAWHLMILGASAAAIGYVSSRGVIGRMKVSTEFPVLFGGLGVFLIGFMTWLA</sequence>
<accession>A0A2S8IGY3</accession>
<dbReference type="RefSeq" id="WP_105423613.1">
    <property type="nucleotide sequence ID" value="NZ_PUIO01000093.1"/>
</dbReference>
<keyword evidence="1" id="KW-1133">Transmembrane helix</keyword>
<keyword evidence="1" id="KW-0472">Membrane</keyword>
<evidence type="ECO:0000313" key="2">
    <source>
        <dbReference type="EMBL" id="PQP14028.1"/>
    </source>
</evidence>
<keyword evidence="1" id="KW-0812">Transmembrane</keyword>
<proteinExistence type="predicted"/>
<evidence type="ECO:0000313" key="3">
    <source>
        <dbReference type="Proteomes" id="UP000239290"/>
    </source>
</evidence>
<reference evidence="3" key="1">
    <citation type="submission" date="2018-02" db="EMBL/GenBank/DDBJ databases">
        <title>Draft genome sequencing of Rhodococcus opacus KU647198.</title>
        <authorList>
            <person name="Zheng B.-X."/>
        </authorList>
    </citation>
    <scope>NUCLEOTIDE SEQUENCE [LARGE SCALE GENOMIC DNA]</scope>
    <source>
        <strain evidence="3">04-OD7</strain>
    </source>
</reference>
<gene>
    <name evidence="2" type="ORF">C5613_41380</name>
</gene>
<comment type="caution">
    <text evidence="2">The sequence shown here is derived from an EMBL/GenBank/DDBJ whole genome shotgun (WGS) entry which is preliminary data.</text>
</comment>
<feature type="transmembrane region" description="Helical" evidence="1">
    <location>
        <begin position="65"/>
        <end position="85"/>
    </location>
</feature>
<feature type="transmembrane region" description="Helical" evidence="1">
    <location>
        <begin position="31"/>
        <end position="53"/>
    </location>
</feature>
<organism evidence="2 3">
    <name type="scientific">Rhodococcus opacus</name>
    <name type="common">Nocardia opaca</name>
    <dbReference type="NCBI Taxonomy" id="37919"/>
    <lineage>
        <taxon>Bacteria</taxon>
        <taxon>Bacillati</taxon>
        <taxon>Actinomycetota</taxon>
        <taxon>Actinomycetes</taxon>
        <taxon>Mycobacteriales</taxon>
        <taxon>Nocardiaceae</taxon>
        <taxon>Rhodococcus</taxon>
    </lineage>
</organism>
<evidence type="ECO:0000256" key="1">
    <source>
        <dbReference type="SAM" id="Phobius"/>
    </source>
</evidence>
<dbReference type="Proteomes" id="UP000239290">
    <property type="component" value="Unassembled WGS sequence"/>
</dbReference>
<name>A0A2S8IGY3_RHOOP</name>
<protein>
    <submittedName>
        <fullName evidence="2">Uncharacterized protein</fullName>
    </submittedName>
</protein>